<proteinExistence type="predicted"/>
<dbReference type="Proteomes" id="UP000595278">
    <property type="component" value="Chromosome"/>
</dbReference>
<dbReference type="EMBL" id="CP067393">
    <property type="protein sequence ID" value="QQP85001.1"/>
    <property type="molecule type" value="Genomic_DNA"/>
</dbReference>
<evidence type="ECO:0000313" key="3">
    <source>
        <dbReference type="Proteomes" id="UP000595278"/>
    </source>
</evidence>
<gene>
    <name evidence="2" type="ORF">JHT90_11465</name>
</gene>
<reference evidence="2 3" key="1">
    <citation type="submission" date="2021-01" db="EMBL/GenBank/DDBJ databases">
        <title>Entomomonas sp. F2A isolated from a house cricket (Acheta domesticus).</title>
        <authorList>
            <person name="Spergser J."/>
            <person name="Busse H.-J."/>
        </authorList>
    </citation>
    <scope>NUCLEOTIDE SEQUENCE [LARGE SCALE GENOMIC DNA]</scope>
    <source>
        <strain evidence="2 3">F2A</strain>
    </source>
</reference>
<organism evidence="2 3">
    <name type="scientific">Entomomonas asaccharolytica</name>
    <dbReference type="NCBI Taxonomy" id="2785331"/>
    <lineage>
        <taxon>Bacteria</taxon>
        <taxon>Pseudomonadati</taxon>
        <taxon>Pseudomonadota</taxon>
        <taxon>Gammaproteobacteria</taxon>
        <taxon>Pseudomonadales</taxon>
        <taxon>Pseudomonadaceae</taxon>
        <taxon>Entomomonas</taxon>
    </lineage>
</organism>
<accession>A0A974NDX4</accession>
<name>A0A974NDX4_9GAMM</name>
<keyword evidence="1" id="KW-0175">Coiled coil</keyword>
<keyword evidence="3" id="KW-1185">Reference proteome</keyword>
<dbReference type="RefSeq" id="WP_201091073.1">
    <property type="nucleotide sequence ID" value="NZ_CP067393.1"/>
</dbReference>
<sequence>MINNTPYDDEINQTKKQLELLDVEINKLRGEIEKLEIQQHGKYGVLEYLENKKSTYLQDAPEVKEITGNIYTDKESQGVNELIDLSQLNIPIPRKRTLIDDIWSIILKLGDQEFDSPIIMTVLTSKGIEVEGKTPSSRVSTVLSKLHKKGKIEQTFKGGGNIPNRYKLAQKVNQSLPDNEFNDLYSGDNTNV</sequence>
<evidence type="ECO:0000313" key="2">
    <source>
        <dbReference type="EMBL" id="QQP85001.1"/>
    </source>
</evidence>
<evidence type="ECO:0000256" key="1">
    <source>
        <dbReference type="SAM" id="Coils"/>
    </source>
</evidence>
<feature type="coiled-coil region" evidence="1">
    <location>
        <begin position="11"/>
        <end position="38"/>
    </location>
</feature>
<dbReference type="AlphaFoldDB" id="A0A974NDX4"/>
<protein>
    <submittedName>
        <fullName evidence="2">Uncharacterized protein</fullName>
    </submittedName>
</protein>
<dbReference type="KEGG" id="eaz:JHT90_11465"/>